<proteinExistence type="predicted"/>
<evidence type="ECO:0000313" key="2">
    <source>
        <dbReference type="Proteomes" id="UP000316621"/>
    </source>
</evidence>
<evidence type="ECO:0000313" key="1">
    <source>
        <dbReference type="EMBL" id="RZC78033.1"/>
    </source>
</evidence>
<reference evidence="1 2" key="1">
    <citation type="journal article" date="2018" name="Science">
        <title>The opium poppy genome and morphinan production.</title>
        <authorList>
            <person name="Guo L."/>
            <person name="Winzer T."/>
            <person name="Yang X."/>
            <person name="Li Y."/>
            <person name="Ning Z."/>
            <person name="He Z."/>
            <person name="Teodor R."/>
            <person name="Lu Y."/>
            <person name="Bowser T.A."/>
            <person name="Graham I.A."/>
            <person name="Ye K."/>
        </authorList>
    </citation>
    <scope>NUCLEOTIDE SEQUENCE [LARGE SCALE GENOMIC DNA]</scope>
    <source>
        <strain evidence="2">cv. HN1</strain>
        <tissue evidence="1">Leaves</tissue>
    </source>
</reference>
<gene>
    <name evidence="1" type="ORF">C5167_002215</name>
</gene>
<dbReference type="EMBL" id="CM010723">
    <property type="protein sequence ID" value="RZC78033.1"/>
    <property type="molecule type" value="Genomic_DNA"/>
</dbReference>
<dbReference type="PANTHER" id="PTHR47426">
    <property type="entry name" value="ACYL-COA N-ACYLTRANSFERASES (NAT) SUPERFAMILY PROTEIN"/>
    <property type="match status" value="1"/>
</dbReference>
<organism evidence="1 2">
    <name type="scientific">Papaver somniferum</name>
    <name type="common">Opium poppy</name>
    <dbReference type="NCBI Taxonomy" id="3469"/>
    <lineage>
        <taxon>Eukaryota</taxon>
        <taxon>Viridiplantae</taxon>
        <taxon>Streptophyta</taxon>
        <taxon>Embryophyta</taxon>
        <taxon>Tracheophyta</taxon>
        <taxon>Spermatophyta</taxon>
        <taxon>Magnoliopsida</taxon>
        <taxon>Ranunculales</taxon>
        <taxon>Papaveraceae</taxon>
        <taxon>Papaveroideae</taxon>
        <taxon>Papaver</taxon>
    </lineage>
</organism>
<sequence length="306" mass="34263">MQLINAILQATLNFMYFPSSSCHRRRIQAHNPHVLVSCPATLGFNPKSMHHLPCLAVKHSSFGHVLATPATRGFNPKSMHHLPCPAVKHSSFGHVLATPATRKINAVPSALPRHIEFSSDNEEEPMNQEQSNKVSDGEVKKMEFVVREATVEEFEASACLKAGGLYHYDEGDRYVDIYKLKNFEQEYDSLWTGYMMRALEPFMCIIAVRNEGEHVPNDALKNVIGTLDFRVKYLLQGETYPEELVKPMNLFSSKKRGSEKYDIISNVTVAGSACQQGVGSSMLKFAIETAKEDGKTHRLVGITNQH</sequence>
<accession>A0A4Y7KXH7</accession>
<keyword evidence="2" id="KW-1185">Reference proteome</keyword>
<evidence type="ECO:0008006" key="3">
    <source>
        <dbReference type="Google" id="ProtNLM"/>
    </source>
</evidence>
<name>A0A4Y7KXH7_PAPSO</name>
<protein>
    <recommendedName>
        <fullName evidence="3">N-acetyltransferase domain-containing protein</fullName>
    </recommendedName>
</protein>
<dbReference type="Gramene" id="RZC78033">
    <property type="protein sequence ID" value="RZC78033"/>
    <property type="gene ID" value="C5167_002215"/>
</dbReference>
<dbReference type="AlphaFoldDB" id="A0A4Y7KXH7"/>
<dbReference type="PANTHER" id="PTHR47426:SF3">
    <property type="entry name" value="GCN5-RELATED N-ACETYLTRANSFERASE 6, CHLOROPLASTIC"/>
    <property type="match status" value="1"/>
</dbReference>
<feature type="non-terminal residue" evidence="1">
    <location>
        <position position="306"/>
    </location>
</feature>
<dbReference type="Proteomes" id="UP000316621">
    <property type="component" value="Chromosome 9"/>
</dbReference>